<reference evidence="1" key="1">
    <citation type="submission" date="2021-01" db="EMBL/GenBank/DDBJ databases">
        <authorList>
            <consortium name="Genoscope - CEA"/>
            <person name="William W."/>
        </authorList>
    </citation>
    <scope>NUCLEOTIDE SEQUENCE</scope>
</reference>
<proteinExistence type="predicted"/>
<dbReference type="Proteomes" id="UP001295469">
    <property type="component" value="Chromosome C04"/>
</dbReference>
<evidence type="ECO:0000313" key="1">
    <source>
        <dbReference type="EMBL" id="CAF1864832.1"/>
    </source>
</evidence>
<accession>A0A816K5H3</accession>
<protein>
    <submittedName>
        <fullName evidence="1">(rape) hypothetical protein</fullName>
    </submittedName>
</protein>
<gene>
    <name evidence="1" type="ORF">DARMORV10_C04P59840.1</name>
</gene>
<dbReference type="AlphaFoldDB" id="A0A816K5H3"/>
<organism evidence="1">
    <name type="scientific">Brassica napus</name>
    <name type="common">Rape</name>
    <dbReference type="NCBI Taxonomy" id="3708"/>
    <lineage>
        <taxon>Eukaryota</taxon>
        <taxon>Viridiplantae</taxon>
        <taxon>Streptophyta</taxon>
        <taxon>Embryophyta</taxon>
        <taxon>Tracheophyta</taxon>
        <taxon>Spermatophyta</taxon>
        <taxon>Magnoliopsida</taxon>
        <taxon>eudicotyledons</taxon>
        <taxon>Gunneridae</taxon>
        <taxon>Pentapetalae</taxon>
        <taxon>rosids</taxon>
        <taxon>malvids</taxon>
        <taxon>Brassicales</taxon>
        <taxon>Brassicaceae</taxon>
        <taxon>Brassiceae</taxon>
        <taxon>Brassica</taxon>
    </lineage>
</organism>
<dbReference type="EMBL" id="HG994368">
    <property type="protein sequence ID" value="CAF1864832.1"/>
    <property type="molecule type" value="Genomic_DNA"/>
</dbReference>
<sequence length="46" mass="5699">MGISRGSDHHHYLNPPRYYRHHWDNYLKLKYKFILSQHDLFLLSLS</sequence>
<name>A0A816K5H3_BRANA</name>